<dbReference type="Proteomes" id="UP000192366">
    <property type="component" value="Unassembled WGS sequence"/>
</dbReference>
<dbReference type="EMBL" id="MVHJ01000002">
    <property type="protein sequence ID" value="ORA06615.1"/>
    <property type="molecule type" value="Genomic_DNA"/>
</dbReference>
<gene>
    <name evidence="3" type="ORF">BST17_02900</name>
</gene>
<reference evidence="3 4" key="1">
    <citation type="submission" date="2017-02" db="EMBL/GenBank/DDBJ databases">
        <title>The new phylogeny of genus Mycobacterium.</title>
        <authorList>
            <person name="Tortoli E."/>
            <person name="Trovato A."/>
            <person name="Cirillo D.M."/>
        </authorList>
    </citation>
    <scope>NUCLEOTIDE SEQUENCE [LARGE SCALE GENOMIC DNA]</scope>
    <source>
        <strain evidence="3 4">DSM 45578</strain>
    </source>
</reference>
<feature type="domain" description="PE-PPE" evidence="2">
    <location>
        <begin position="108"/>
        <end position="296"/>
    </location>
</feature>
<feature type="region of interest" description="Disordered" evidence="1">
    <location>
        <begin position="364"/>
        <end position="470"/>
    </location>
</feature>
<protein>
    <recommendedName>
        <fullName evidence="2">PE-PPE domain-containing protein</fullName>
    </recommendedName>
</protein>
<dbReference type="Pfam" id="PF08237">
    <property type="entry name" value="PE-PPE"/>
    <property type="match status" value="1"/>
</dbReference>
<evidence type="ECO:0000259" key="2">
    <source>
        <dbReference type="Pfam" id="PF08237"/>
    </source>
</evidence>
<comment type="caution">
    <text evidence="3">The sequence shown here is derived from an EMBL/GenBank/DDBJ whole genome shotgun (WGS) entry which is preliminary data.</text>
</comment>
<evidence type="ECO:0000256" key="1">
    <source>
        <dbReference type="SAM" id="MobiDB-lite"/>
    </source>
</evidence>
<proteinExistence type="predicted"/>
<evidence type="ECO:0000313" key="4">
    <source>
        <dbReference type="Proteomes" id="UP000192366"/>
    </source>
</evidence>
<dbReference type="RefSeq" id="WP_165762197.1">
    <property type="nucleotide sequence ID" value="NZ_JACKVM010000008.1"/>
</dbReference>
<organism evidence="3 4">
    <name type="scientific">Mycolicibacterium bacteremicum</name>
    <name type="common">Mycobacterium bacteremicum</name>
    <dbReference type="NCBI Taxonomy" id="564198"/>
    <lineage>
        <taxon>Bacteria</taxon>
        <taxon>Bacillati</taxon>
        <taxon>Actinomycetota</taxon>
        <taxon>Actinomycetes</taxon>
        <taxon>Mycobacteriales</taxon>
        <taxon>Mycobacteriaceae</taxon>
        <taxon>Mycolicibacterium</taxon>
    </lineage>
</organism>
<feature type="compositionally biased region" description="Acidic residues" evidence="1">
    <location>
        <begin position="419"/>
        <end position="428"/>
    </location>
</feature>
<accession>A0A1W9Z2T3</accession>
<feature type="compositionally biased region" description="Basic and acidic residues" evidence="1">
    <location>
        <begin position="404"/>
        <end position="418"/>
    </location>
</feature>
<name>A0A1W9Z2T3_MYCBA</name>
<keyword evidence="4" id="KW-1185">Reference proteome</keyword>
<dbReference type="AlphaFoldDB" id="A0A1W9Z2T3"/>
<dbReference type="InterPro" id="IPR013228">
    <property type="entry name" value="PE-PPE_C"/>
</dbReference>
<evidence type="ECO:0000313" key="3">
    <source>
        <dbReference type="EMBL" id="ORA06615.1"/>
    </source>
</evidence>
<sequence>MSGRHRVKKRNRVATAVAVPAAAVLLAGGVVDHSEPAAPQPPAIAQQHRTVSTDAVALAALALFAVPGAGVQFPAGALDTQDGGIWRRIQDITVLNDPARYPGTVTAASVDAGATWLTELLLARDPAAIVSGINTGSFGGRVAAEALNRVAATGYDMSSVFGVFYGDSNTPGTGIFARYGPDEPTFGSDVPGGAIALPDGTYLRVNREYDPIAYFPKYLLNPMSWIQLAAGFIFEHSRLQDFDFEDPENVVTVEGNVVTVRVNSPVMPLLMPLKILGVPTRIIDAFQAILQPMVESTGMYETGKVGFLPSPQKLFAQLQAVAAGFEKAGRILAGTYSEPEEPAEPPVVTAPDTTSEIIDAMEDRDEELNGPDPIVASATRTAAQKPEKPLTTTLSVREEEEAVDEKKSEPREQLKADLEKDDDVEIETPDSTPKQDGGTVKDDSETDKDEKPASSDPGDTAGDDKGNDSE</sequence>
<feature type="compositionally biased region" description="Basic and acidic residues" evidence="1">
    <location>
        <begin position="439"/>
        <end position="453"/>
    </location>
</feature>